<dbReference type="Pfam" id="PF10162">
    <property type="entry name" value="G8"/>
    <property type="match status" value="1"/>
</dbReference>
<keyword evidence="3" id="KW-1133">Transmembrane helix</keyword>
<evidence type="ECO:0000313" key="6">
    <source>
        <dbReference type="Proteomes" id="UP000663851"/>
    </source>
</evidence>
<dbReference type="EMBL" id="CAJOBO010000316">
    <property type="protein sequence ID" value="CAF4190969.1"/>
    <property type="molecule type" value="Genomic_DNA"/>
</dbReference>
<name>A0A820AUC6_9BILA</name>
<feature type="transmembrane region" description="Helical" evidence="3">
    <location>
        <begin position="1423"/>
        <end position="1446"/>
    </location>
</feature>
<evidence type="ECO:0000259" key="4">
    <source>
        <dbReference type="PROSITE" id="PS51484"/>
    </source>
</evidence>
<sequence length="1536" mass="169341">MAQWFWRWCSFTDVRYWSNDSHWTFGPQDYNNWNGTKPGNDQNIFVPRCIWLVIDDSLPTIRSLRIDGVVEFQQGRSHTMYVDNIIINGGRLIAGLPESPFNGSVDIILQDRYPVTITLPYSFPLSESRTIAVLGGLDLHGSSRNVSWTRIAISAESGDNLIILRESVNWVVGDEIIITTTDRAISHTERHRIASIENGTMIRTVAPLAYTHIVLQQPFSNGQMIDIAAAVGLLTRNVRVINQNSSRNLFGFRIVVTQYWTNVWDSSASTYVYTYYKGYARLSNTQFIGFGRFDETDNSDQQSGIYMNSLGDWNYQRPTYIDSCSFDGGFNAAIGMFTTNGVPITNNIIYNTYRSGIAITGKNNIVQNNLVTTIYWSGSAQPTSIAQYNMNNDGAIMSRNAVSVIMQNNLVSGVERLAYRIQGEACPGTYTPYNIYNSYSNNEAHSAMSGVNLWPLDKGFVYSRKCVIIRGFTTYKTWYYGFYINTPRNITIDSCKTIDSQVGIFTYVIGPSPLTHISLGSRINIVNSIVIGSITPNDCNDTIDSSTNNFRFSQMAIPTVSTRLTNGKSGGRSGIVFPTISTYNGMPIRSWNGIGNYPSLDGALLIRGVTLAFFNDTCDRHDVAIQVSQSNDDGQFPITTSSMLVYNTPADNIILNGQPNLGVVNPNQCGDMDCDGLKKDLVTDTDGTLFGQQSSVFSQAESLWGNQQHGVGDFRIPMVAMTNLSGQRINISSIYPYRGISRSNSCVLHSSWGMYQCINNNYYSMLIIESMDSDTETRRLSPIAIMSSNGYIDLINGPQNHAFCNGYGCRRRISTFMAIVESGQTYQIYLTSTPPRSMRFRLINVDSTIRCILALYYNSLQQIDVYANTAYVSPTNRDPNSTVLKLLEQPNSVTLSSTPGANYFDSRTHTLAYFLINGNTTIDVKVSPLLILNFGLPAIDPATFYNGDLVAKLAAVFNISPDKIRHVNITSASNPNRGRRQTSSIKLNIELRDEPRASSVSSAGVLGEVLSNIGSSIINRYQTGQLQIAWKYFNVTGDVIPENLYVQEPFDLSSTPLGIINRTVLLIAPANCREQSPCTTQPILVAYDSAGNIIQKLGSNDHPWQVQATVIGQSSQVLYGAIANYSNGQVQFNSFSLPGIGTYQIKFTFISPMDVNSSFFLSTNLTVQTNNIVVTEAILAGQQVNNIYVVNASDTFDISVMPIDNITGLELGQIQWSNWTWSANVTLYNLPNFNSHGSLRAQSTSRTIIDVATGTVTVTNLTIDATGMYILNITLVSSDNKHFIQVASNAILVKNSTDTLIVDWDQLLSNVTFSGDFDAINASNQLEIKRAMIYNFFIFCGMPLISDITLLNGSVVAVFQPDALPTNISAAVAKILKNANAVSDLTVKSVSVNGQSYSVSSASSGNGESSSWSINSPTLGRNIGLIVGLVVGLGGGLLLTIGIVWLRRKHKQMNAHRRLADEPMNNKILTSDDQQKTQSSNVEAHTIQLEMETNVLCPERIPSPSVNRIGSGRHNENVQSQPLATNTNDMELIAFD</sequence>
<feature type="region of interest" description="Disordered" evidence="2">
    <location>
        <begin position="1506"/>
        <end position="1529"/>
    </location>
</feature>
<protein>
    <recommendedName>
        <fullName evidence="4">G8 domain-containing protein</fullName>
    </recommendedName>
</protein>
<dbReference type="InterPro" id="IPR052387">
    <property type="entry name" value="Fibrocystin"/>
</dbReference>
<dbReference type="PROSITE" id="PS51484">
    <property type="entry name" value="G8"/>
    <property type="match status" value="1"/>
</dbReference>
<comment type="caution">
    <text evidence="5">The sequence shown here is derived from an EMBL/GenBank/DDBJ whole genome shotgun (WGS) entry which is preliminary data.</text>
</comment>
<evidence type="ECO:0000313" key="5">
    <source>
        <dbReference type="EMBL" id="CAF4190969.1"/>
    </source>
</evidence>
<dbReference type="PANTHER" id="PTHR46769">
    <property type="entry name" value="POLYCYSTIC KIDNEY AND HEPATIC DISEASE 1 (AUTOSOMAL RECESSIVE)-LIKE 1"/>
    <property type="match status" value="1"/>
</dbReference>
<evidence type="ECO:0000256" key="2">
    <source>
        <dbReference type="SAM" id="MobiDB-lite"/>
    </source>
</evidence>
<keyword evidence="3" id="KW-0812">Transmembrane</keyword>
<evidence type="ECO:0000256" key="3">
    <source>
        <dbReference type="SAM" id="Phobius"/>
    </source>
</evidence>
<gene>
    <name evidence="5" type="ORF">HFQ381_LOCUS6842</name>
</gene>
<dbReference type="Proteomes" id="UP000663851">
    <property type="component" value="Unassembled WGS sequence"/>
</dbReference>
<reference evidence="5" key="1">
    <citation type="submission" date="2021-02" db="EMBL/GenBank/DDBJ databases">
        <authorList>
            <person name="Nowell W R."/>
        </authorList>
    </citation>
    <scope>NUCLEOTIDE SEQUENCE</scope>
</reference>
<proteinExistence type="predicted"/>
<keyword evidence="1" id="KW-0732">Signal</keyword>
<keyword evidence="3" id="KW-0472">Membrane</keyword>
<dbReference type="PANTHER" id="PTHR46769:SF2">
    <property type="entry name" value="FIBROCYSTIN-L ISOFORM 2 PRECURSOR-RELATED"/>
    <property type="match status" value="1"/>
</dbReference>
<organism evidence="5 6">
    <name type="scientific">Rotaria socialis</name>
    <dbReference type="NCBI Taxonomy" id="392032"/>
    <lineage>
        <taxon>Eukaryota</taxon>
        <taxon>Metazoa</taxon>
        <taxon>Spiralia</taxon>
        <taxon>Gnathifera</taxon>
        <taxon>Rotifera</taxon>
        <taxon>Eurotatoria</taxon>
        <taxon>Bdelloidea</taxon>
        <taxon>Philodinida</taxon>
        <taxon>Philodinidae</taxon>
        <taxon>Rotaria</taxon>
    </lineage>
</organism>
<dbReference type="InterPro" id="IPR019316">
    <property type="entry name" value="G8_domain"/>
</dbReference>
<dbReference type="SMART" id="SM01225">
    <property type="entry name" value="G8"/>
    <property type="match status" value="1"/>
</dbReference>
<feature type="compositionally biased region" description="Polar residues" evidence="2">
    <location>
        <begin position="1517"/>
        <end position="1529"/>
    </location>
</feature>
<feature type="domain" description="G8" evidence="4">
    <location>
        <begin position="31"/>
        <end position="153"/>
    </location>
</feature>
<evidence type="ECO:0000256" key="1">
    <source>
        <dbReference type="ARBA" id="ARBA00022729"/>
    </source>
</evidence>
<accession>A0A820AUC6</accession>